<evidence type="ECO:0000313" key="4">
    <source>
        <dbReference type="Proteomes" id="UP000018175"/>
    </source>
</evidence>
<feature type="transmembrane region" description="Helical" evidence="2">
    <location>
        <begin position="57"/>
        <end position="77"/>
    </location>
</feature>
<dbReference type="EMBL" id="CBBU010000041">
    <property type="protein sequence ID" value="CDA39139.1"/>
    <property type="molecule type" value="Genomic_DNA"/>
</dbReference>
<organism evidence="3 4">
    <name type="scientific">Lachnospira eligens CAG:72</name>
    <dbReference type="NCBI Taxonomy" id="1263077"/>
    <lineage>
        <taxon>Bacteria</taxon>
        <taxon>Bacillati</taxon>
        <taxon>Bacillota</taxon>
        <taxon>Clostridia</taxon>
        <taxon>Lachnospirales</taxon>
        <taxon>Lachnospiraceae</taxon>
        <taxon>Lachnospira</taxon>
    </lineage>
</organism>
<keyword evidence="2" id="KW-0812">Transmembrane</keyword>
<evidence type="ECO:0000256" key="1">
    <source>
        <dbReference type="SAM" id="MobiDB-lite"/>
    </source>
</evidence>
<keyword evidence="2" id="KW-1133">Transmembrane helix</keyword>
<gene>
    <name evidence="3" type="ORF">BN765_01419</name>
</gene>
<evidence type="ECO:0000256" key="2">
    <source>
        <dbReference type="SAM" id="Phobius"/>
    </source>
</evidence>
<dbReference type="Proteomes" id="UP000018175">
    <property type="component" value="Unassembled WGS sequence"/>
</dbReference>
<feature type="region of interest" description="Disordered" evidence="1">
    <location>
        <begin position="200"/>
        <end position="219"/>
    </location>
</feature>
<accession>R5ZRH0</accession>
<feature type="transmembrane region" description="Helical" evidence="2">
    <location>
        <begin position="137"/>
        <end position="157"/>
    </location>
</feature>
<comment type="caution">
    <text evidence="3">The sequence shown here is derived from an EMBL/GenBank/DDBJ whole genome shotgun (WGS) entry which is preliminary data.</text>
</comment>
<keyword evidence="2" id="KW-0472">Membrane</keyword>
<evidence type="ECO:0000313" key="3">
    <source>
        <dbReference type="EMBL" id="CDA39139.1"/>
    </source>
</evidence>
<feature type="transmembrane region" description="Helical" evidence="2">
    <location>
        <begin position="83"/>
        <end position="104"/>
    </location>
</feature>
<name>R5ZRH0_9FIRM</name>
<reference evidence="3" key="1">
    <citation type="submission" date="2012-11" db="EMBL/GenBank/DDBJ databases">
        <title>Dependencies among metagenomic species, viruses, plasmids and units of genetic variation.</title>
        <authorList>
            <person name="Nielsen H.B."/>
            <person name="Almeida M."/>
            <person name="Juncker A.S."/>
            <person name="Rasmussen S."/>
            <person name="Li J."/>
            <person name="Sunagawa S."/>
            <person name="Plichta D."/>
            <person name="Gautier L."/>
            <person name="Le Chatelier E."/>
            <person name="Peletier E."/>
            <person name="Bonde I."/>
            <person name="Nielsen T."/>
            <person name="Manichanh C."/>
            <person name="Arumugam M."/>
            <person name="Batto J."/>
            <person name="Santos M.B.Q.D."/>
            <person name="Blom N."/>
            <person name="Borruel N."/>
            <person name="Burgdorf K.S."/>
            <person name="Boumezbeur F."/>
            <person name="Casellas F."/>
            <person name="Dore J."/>
            <person name="Guarner F."/>
            <person name="Hansen T."/>
            <person name="Hildebrand F."/>
            <person name="Kaas R.S."/>
            <person name="Kennedy S."/>
            <person name="Kristiansen K."/>
            <person name="Kultima J.R."/>
            <person name="Leonard P."/>
            <person name="Levenez F."/>
            <person name="Lund O."/>
            <person name="Moumen B."/>
            <person name="Le Paslier D."/>
            <person name="Pons N."/>
            <person name="Pedersen O."/>
            <person name="Prifti E."/>
            <person name="Qin J."/>
            <person name="Raes J."/>
            <person name="Tap J."/>
            <person name="Tims S."/>
            <person name="Ussery D.W."/>
            <person name="Yamada T."/>
            <person name="MetaHit consortium"/>
            <person name="Renault P."/>
            <person name="Sicheritz-Ponten T."/>
            <person name="Bork P."/>
            <person name="Wang J."/>
            <person name="Brunak S."/>
            <person name="Ehrlich S.D."/>
        </authorList>
    </citation>
    <scope>NUCLEOTIDE SEQUENCE [LARGE SCALE GENOMIC DNA]</scope>
</reference>
<sequence>MSGFSVKRVNVVGAFASLWAFIFAFFPFYRIEPMEVLIQQAGKQAESYALTKNLVSYNFFGVLCLMLSIVAFGLYIWNSSQLVRAAAIIVSVVDFISLMLALIVGNSNIKDIKSIITYAVQYSGSGMKTSMFVKTSVAYGFVLELIMVLIMIGSYWINEMLFRPYVLGNKSEAALNPLEGLVGTAKASYTKQMAAHMHMKNTVSSERPEQSSETSDEKI</sequence>
<protein>
    <submittedName>
        <fullName evidence="3">Uncharacterized protein</fullName>
    </submittedName>
</protein>
<proteinExistence type="predicted"/>
<dbReference type="AlphaFoldDB" id="R5ZRH0"/>
<feature type="transmembrane region" description="Helical" evidence="2">
    <location>
        <begin position="12"/>
        <end position="29"/>
    </location>
</feature>
<feature type="compositionally biased region" description="Basic and acidic residues" evidence="1">
    <location>
        <begin position="206"/>
        <end position="219"/>
    </location>
</feature>